<evidence type="ECO:0000256" key="7">
    <source>
        <dbReference type="ARBA" id="ARBA00023210"/>
    </source>
</evidence>
<sequence>MIYYLIYISIAIVAIFIIVSSVIRKRVYKEVDRLEEWKNGILNRDIPDEIGKVKHLHMSGQTEEKFETWRNEWDEIVGGILPDIEEKLFDIEDLAGKNRFNKAKQLLELTEKRLVSIEEQIKTLLDDVKSLVQSEEQNRSEIDEVRTAYKELFSTITKKRGSLGLGLASFDEKMDQINEQLEMFDQATADGSYLKAREHLVSANEIVTHLETLVEQYPKLLVQVETRIPAEMKEIRDGMEEMESAGYQLEPFSLHSRLEQMELELDKVKEDLVVLKCDGAEEKLFELSNKIEQLYDTLEFEVESKQYVFDQLVQLKSQIDDSERKVEALSYETMDVQKSYFVSKQQLSTQKQIKENVHDLTNQLYVLTDLAEHQKQTYTSIREMVVVWQNEMNKLTEEIEQEKATLFALREDERTAKETLQSLQDIMMETYRVLKKSNIPGMPQHTLDQLENADETLVRAADQLAQVPLELGRVTVLVEEAETIVKKNQEMVIEIVEVADLAEKVIQYGNRYRSRSEDVAAGLLEAELLFRQYEYEEALNCAVSVIEKYEPNVLDVVKGYMPV</sequence>
<feature type="coiled-coil region" evidence="9">
    <location>
        <begin position="385"/>
        <end position="412"/>
    </location>
</feature>
<evidence type="ECO:0000256" key="10">
    <source>
        <dbReference type="SAM" id="Phobius"/>
    </source>
</evidence>
<dbReference type="Pfam" id="PF06160">
    <property type="entry name" value="EzrA"/>
    <property type="match status" value="1"/>
</dbReference>
<evidence type="ECO:0000256" key="9">
    <source>
        <dbReference type="SAM" id="Coils"/>
    </source>
</evidence>
<keyword evidence="12" id="KW-1185">Reference proteome</keyword>
<evidence type="ECO:0000256" key="1">
    <source>
        <dbReference type="ARBA" id="ARBA00004162"/>
    </source>
</evidence>
<evidence type="ECO:0000313" key="11">
    <source>
        <dbReference type="EMBL" id="MCL7747817.1"/>
    </source>
</evidence>
<dbReference type="NCBIfam" id="NF003413">
    <property type="entry name" value="PRK04778.1-7"/>
    <property type="match status" value="1"/>
</dbReference>
<feature type="coiled-coil region" evidence="9">
    <location>
        <begin position="100"/>
        <end position="127"/>
    </location>
</feature>
<proteinExistence type="predicted"/>
<dbReference type="Proteomes" id="UP001139150">
    <property type="component" value="Unassembled WGS sequence"/>
</dbReference>
<name>A0A9X2I4G1_9BACI</name>
<comment type="caution">
    <text evidence="11">The sequence shown here is derived from an EMBL/GenBank/DDBJ whole genome shotgun (WGS) entry which is preliminary data.</text>
</comment>
<keyword evidence="6 10" id="KW-0472">Membrane</keyword>
<dbReference type="RefSeq" id="WP_250096712.1">
    <property type="nucleotide sequence ID" value="NZ_JAKRYL010000011.1"/>
</dbReference>
<keyword evidence="2" id="KW-0132">Cell division</keyword>
<evidence type="ECO:0000313" key="12">
    <source>
        <dbReference type="Proteomes" id="UP001139150"/>
    </source>
</evidence>
<evidence type="ECO:0000256" key="6">
    <source>
        <dbReference type="ARBA" id="ARBA00023136"/>
    </source>
</evidence>
<keyword evidence="4 10" id="KW-1133">Transmembrane helix</keyword>
<dbReference type="GO" id="GO:0005940">
    <property type="term" value="C:septin ring"/>
    <property type="evidence" value="ECO:0007669"/>
    <property type="project" value="InterPro"/>
</dbReference>
<evidence type="ECO:0000256" key="4">
    <source>
        <dbReference type="ARBA" id="ARBA00022989"/>
    </source>
</evidence>
<protein>
    <submittedName>
        <fullName evidence="11">Septation ring formation regulator EzrA</fullName>
    </submittedName>
</protein>
<dbReference type="GO" id="GO:0000917">
    <property type="term" value="P:division septum assembly"/>
    <property type="evidence" value="ECO:0007669"/>
    <property type="project" value="UniProtKB-KW"/>
</dbReference>
<dbReference type="AlphaFoldDB" id="A0A9X2I4G1"/>
<keyword evidence="3 10" id="KW-0812">Transmembrane</keyword>
<reference evidence="11" key="1">
    <citation type="submission" date="2022-02" db="EMBL/GenBank/DDBJ databases">
        <title>Halalkalibacter sp. nov. isolated from Lonar Lake, India.</title>
        <authorList>
            <person name="Joshi A."/>
            <person name="Thite S."/>
            <person name="Lodha T."/>
        </authorList>
    </citation>
    <scope>NUCLEOTIDE SEQUENCE</scope>
    <source>
        <strain evidence="11">MEB205</strain>
    </source>
</reference>
<dbReference type="InterPro" id="IPR010379">
    <property type="entry name" value="EzrA"/>
</dbReference>
<keyword evidence="5 9" id="KW-0175">Coiled coil</keyword>
<gene>
    <name evidence="11" type="primary">ezrA</name>
    <name evidence="11" type="ORF">MF646_11865</name>
</gene>
<evidence type="ECO:0000256" key="2">
    <source>
        <dbReference type="ARBA" id="ARBA00022618"/>
    </source>
</evidence>
<evidence type="ECO:0000256" key="8">
    <source>
        <dbReference type="ARBA" id="ARBA00023306"/>
    </source>
</evidence>
<keyword evidence="7" id="KW-0717">Septation</keyword>
<evidence type="ECO:0000256" key="5">
    <source>
        <dbReference type="ARBA" id="ARBA00023054"/>
    </source>
</evidence>
<comment type="subcellular location">
    <subcellularLocation>
        <location evidence="1">Cell membrane</location>
        <topology evidence="1">Single-pass membrane protein</topology>
    </subcellularLocation>
</comment>
<feature type="transmembrane region" description="Helical" evidence="10">
    <location>
        <begin position="6"/>
        <end position="23"/>
    </location>
</feature>
<dbReference type="GO" id="GO:0005886">
    <property type="term" value="C:plasma membrane"/>
    <property type="evidence" value="ECO:0007669"/>
    <property type="project" value="UniProtKB-SubCell"/>
</dbReference>
<dbReference type="EMBL" id="JAKRYL010000011">
    <property type="protein sequence ID" value="MCL7747817.1"/>
    <property type="molecule type" value="Genomic_DNA"/>
</dbReference>
<keyword evidence="8" id="KW-0131">Cell cycle</keyword>
<feature type="coiled-coil region" evidence="9">
    <location>
        <begin position="258"/>
        <end position="332"/>
    </location>
</feature>
<accession>A0A9X2I4G1</accession>
<dbReference type="GO" id="GO:0000921">
    <property type="term" value="P:septin ring assembly"/>
    <property type="evidence" value="ECO:0007669"/>
    <property type="project" value="InterPro"/>
</dbReference>
<evidence type="ECO:0000256" key="3">
    <source>
        <dbReference type="ARBA" id="ARBA00022692"/>
    </source>
</evidence>
<organism evidence="11 12">
    <name type="scientific">Halalkalibacter alkaliphilus</name>
    <dbReference type="NCBI Taxonomy" id="2917993"/>
    <lineage>
        <taxon>Bacteria</taxon>
        <taxon>Bacillati</taxon>
        <taxon>Bacillota</taxon>
        <taxon>Bacilli</taxon>
        <taxon>Bacillales</taxon>
        <taxon>Bacillaceae</taxon>
        <taxon>Halalkalibacter</taxon>
    </lineage>
</organism>